<dbReference type="PANTHER" id="PTHR31672">
    <property type="entry name" value="BNACNNG10540D PROTEIN"/>
    <property type="match status" value="1"/>
</dbReference>
<organism evidence="2 3">
    <name type="scientific">Erythranthe guttata</name>
    <name type="common">Yellow monkey flower</name>
    <name type="synonym">Mimulus guttatus</name>
    <dbReference type="NCBI Taxonomy" id="4155"/>
    <lineage>
        <taxon>Eukaryota</taxon>
        <taxon>Viridiplantae</taxon>
        <taxon>Streptophyta</taxon>
        <taxon>Embryophyta</taxon>
        <taxon>Tracheophyta</taxon>
        <taxon>Spermatophyta</taxon>
        <taxon>Magnoliopsida</taxon>
        <taxon>eudicotyledons</taxon>
        <taxon>Gunneridae</taxon>
        <taxon>Pentapetalae</taxon>
        <taxon>asterids</taxon>
        <taxon>lamiids</taxon>
        <taxon>Lamiales</taxon>
        <taxon>Phrymaceae</taxon>
        <taxon>Erythranthe</taxon>
    </lineage>
</organism>
<keyword evidence="3" id="KW-1185">Reference proteome</keyword>
<evidence type="ECO:0000259" key="1">
    <source>
        <dbReference type="PROSITE" id="PS50181"/>
    </source>
</evidence>
<evidence type="ECO:0000313" key="2">
    <source>
        <dbReference type="EMBL" id="EYU40584.1"/>
    </source>
</evidence>
<dbReference type="PhylomeDB" id="A0A022RKP9"/>
<accession>A0A022RKP9</accession>
<dbReference type="InterPro" id="IPR017451">
    <property type="entry name" value="F-box-assoc_interact_dom"/>
</dbReference>
<dbReference type="AlphaFoldDB" id="A0A022RKP9"/>
<name>A0A022RKP9_ERYGU</name>
<dbReference type="SUPFAM" id="SSF50965">
    <property type="entry name" value="Galactose oxidase, central domain"/>
    <property type="match status" value="1"/>
</dbReference>
<dbReference type="InterPro" id="IPR036047">
    <property type="entry name" value="F-box-like_dom_sf"/>
</dbReference>
<dbReference type="PROSITE" id="PS50181">
    <property type="entry name" value="FBOX"/>
    <property type="match status" value="1"/>
</dbReference>
<dbReference type="Pfam" id="PF00646">
    <property type="entry name" value="F-box"/>
    <property type="match status" value="1"/>
</dbReference>
<sequence>MALPIEIIEIVLSKLSVKTLLRFKTVCKSWNILISDPVFVRKHHDRQLRSKGSKKSENLFLVKNSKVNSQGFSLVKLEKGRRIQTLQQVFGPYLWATVLCFCEGLILICDLSKDNFALWNPSTRTHTIFKATFYCSDAAFGICHDPITDDFKVVIAKSYDYSVYSCNNNSWTMLEKKYETKYNDYSVEYELGVCVDGTSYWASKCNPQIVYYDPRDDKFKILHMPENMDYKRSEFGKSIYLVDLSGFLCLYYEGRDKTVVIWRKGKGIENHTWSELMTIENMEEPLRWFEPKYLLGNKIVIRIKETNHSGRLVVYSPCKKRFQEFKDTKMVFGWLGFVPHMDTLFFPVEKSGRIVTGEFGFPIEKSIPERKRKRKCIQ</sequence>
<dbReference type="Proteomes" id="UP000030748">
    <property type="component" value="Unassembled WGS sequence"/>
</dbReference>
<dbReference type="PANTHER" id="PTHR31672:SF13">
    <property type="entry name" value="F-BOX PROTEIN CPR30-LIKE"/>
    <property type="match status" value="1"/>
</dbReference>
<dbReference type="EMBL" id="KI630394">
    <property type="protein sequence ID" value="EYU40584.1"/>
    <property type="molecule type" value="Genomic_DNA"/>
</dbReference>
<dbReference type="CDD" id="cd22157">
    <property type="entry name" value="F-box_AtFBW1-like"/>
    <property type="match status" value="1"/>
</dbReference>
<protein>
    <recommendedName>
        <fullName evidence="1">F-box domain-containing protein</fullName>
    </recommendedName>
</protein>
<gene>
    <name evidence="2" type="ORF">MIMGU_mgv1a023330mg</name>
</gene>
<dbReference type="Gene3D" id="1.20.1280.50">
    <property type="match status" value="1"/>
</dbReference>
<proteinExistence type="predicted"/>
<dbReference type="eggNOG" id="ENOG502SQQJ">
    <property type="taxonomic scope" value="Eukaryota"/>
</dbReference>
<dbReference type="SUPFAM" id="SSF81383">
    <property type="entry name" value="F-box domain"/>
    <property type="match status" value="1"/>
</dbReference>
<dbReference type="Pfam" id="PF07734">
    <property type="entry name" value="FBA_1"/>
    <property type="match status" value="1"/>
</dbReference>
<dbReference type="InterPro" id="IPR050796">
    <property type="entry name" value="SCF_F-box_component"/>
</dbReference>
<dbReference type="OrthoDB" id="591557at2759"/>
<dbReference type="InterPro" id="IPR011043">
    <property type="entry name" value="Gal_Oxase/kelch_b-propeller"/>
</dbReference>
<evidence type="ECO:0000313" key="3">
    <source>
        <dbReference type="Proteomes" id="UP000030748"/>
    </source>
</evidence>
<dbReference type="InterPro" id="IPR001810">
    <property type="entry name" value="F-box_dom"/>
</dbReference>
<dbReference type="InterPro" id="IPR006527">
    <property type="entry name" value="F-box-assoc_dom_typ1"/>
</dbReference>
<dbReference type="STRING" id="4155.A0A022RKP9"/>
<dbReference type="KEGG" id="egt:105954364"/>
<feature type="domain" description="F-box" evidence="1">
    <location>
        <begin position="1"/>
        <end position="43"/>
    </location>
</feature>
<dbReference type="NCBIfam" id="TIGR01640">
    <property type="entry name" value="F_box_assoc_1"/>
    <property type="match status" value="1"/>
</dbReference>
<reference evidence="2 3" key="1">
    <citation type="journal article" date="2013" name="Proc. Natl. Acad. Sci. U.S.A.">
        <title>Fine-scale variation in meiotic recombination in Mimulus inferred from population shotgun sequencing.</title>
        <authorList>
            <person name="Hellsten U."/>
            <person name="Wright K.M."/>
            <person name="Jenkins J."/>
            <person name="Shu S."/>
            <person name="Yuan Y."/>
            <person name="Wessler S.R."/>
            <person name="Schmutz J."/>
            <person name="Willis J.H."/>
            <person name="Rokhsar D.S."/>
        </authorList>
    </citation>
    <scope>NUCLEOTIDE SEQUENCE [LARGE SCALE GENOMIC DNA]</scope>
    <source>
        <strain evidence="3">cv. DUN x IM62</strain>
    </source>
</reference>
<dbReference type="SMART" id="SM00256">
    <property type="entry name" value="FBOX"/>
    <property type="match status" value="1"/>
</dbReference>